<name>A0A0F5JEG1_9BACT</name>
<reference evidence="2 3" key="1">
    <citation type="submission" date="2013-04" db="EMBL/GenBank/DDBJ databases">
        <title>The Genome Sequence of Parabacteroides goldsteinii DSM 19448.</title>
        <authorList>
            <consortium name="The Broad Institute Genomics Platform"/>
            <person name="Earl A."/>
            <person name="Ward D."/>
            <person name="Feldgarden M."/>
            <person name="Gevers D."/>
            <person name="Martens E."/>
            <person name="Sakamoto M."/>
            <person name="Benno Y."/>
            <person name="Song Y."/>
            <person name="Liu C."/>
            <person name="Lee J."/>
            <person name="Bolanos M."/>
            <person name="Vaisanen M.L."/>
            <person name="Finegold S.M."/>
            <person name="Walker B."/>
            <person name="Young S."/>
            <person name="Zeng Q."/>
            <person name="Gargeya S."/>
            <person name="Fitzgerald M."/>
            <person name="Haas B."/>
            <person name="Abouelleil A."/>
            <person name="Allen A.W."/>
            <person name="Alvarado L."/>
            <person name="Arachchi H.M."/>
            <person name="Berlin A.M."/>
            <person name="Chapman S.B."/>
            <person name="Gainer-Dewar J."/>
            <person name="Goldberg J."/>
            <person name="Griggs A."/>
            <person name="Gujja S."/>
            <person name="Hansen M."/>
            <person name="Howarth C."/>
            <person name="Imamovic A."/>
            <person name="Ireland A."/>
            <person name="Larimer J."/>
            <person name="McCowan C."/>
            <person name="Murphy C."/>
            <person name="Pearson M."/>
            <person name="Poon T.W."/>
            <person name="Priest M."/>
            <person name="Roberts A."/>
            <person name="Saif S."/>
            <person name="Shea T."/>
            <person name="Sisk P."/>
            <person name="Sykes S."/>
            <person name="Wortman J."/>
            <person name="Nusbaum C."/>
            <person name="Birren B."/>
        </authorList>
    </citation>
    <scope>NUCLEOTIDE SEQUENCE [LARGE SCALE GENOMIC DNA]</scope>
    <source>
        <strain evidence="2 3">DSM 19448</strain>
    </source>
</reference>
<dbReference type="Proteomes" id="UP000033047">
    <property type="component" value="Unassembled WGS sequence"/>
</dbReference>
<feature type="transmembrane region" description="Helical" evidence="1">
    <location>
        <begin position="63"/>
        <end position="83"/>
    </location>
</feature>
<feature type="transmembrane region" description="Helical" evidence="1">
    <location>
        <begin position="264"/>
        <end position="282"/>
    </location>
</feature>
<feature type="transmembrane region" description="Helical" evidence="1">
    <location>
        <begin position="21"/>
        <end position="43"/>
    </location>
</feature>
<evidence type="ECO:0000313" key="2">
    <source>
        <dbReference type="EMBL" id="KKB55915.1"/>
    </source>
</evidence>
<keyword evidence="1" id="KW-1133">Transmembrane helix</keyword>
<evidence type="ECO:0008006" key="4">
    <source>
        <dbReference type="Google" id="ProtNLM"/>
    </source>
</evidence>
<feature type="transmembrane region" description="Helical" evidence="1">
    <location>
        <begin position="147"/>
        <end position="171"/>
    </location>
</feature>
<dbReference type="RefSeq" id="WP_046145943.1">
    <property type="nucleotide sequence ID" value="NZ_KQ033912.1"/>
</dbReference>
<dbReference type="EMBL" id="AQHV01000011">
    <property type="protein sequence ID" value="KKB55915.1"/>
    <property type="molecule type" value="Genomic_DNA"/>
</dbReference>
<comment type="caution">
    <text evidence="2">The sequence shown here is derived from an EMBL/GenBank/DDBJ whole genome shotgun (WGS) entry which is preliminary data.</text>
</comment>
<protein>
    <recommendedName>
        <fullName evidence="4">Transmembrane protein</fullName>
    </recommendedName>
</protein>
<keyword evidence="1" id="KW-0812">Transmembrane</keyword>
<organism evidence="2 3">
    <name type="scientific">Parabacteroides goldsteinii DSM 19448 = WAL 12034</name>
    <dbReference type="NCBI Taxonomy" id="927665"/>
    <lineage>
        <taxon>Bacteria</taxon>
        <taxon>Pseudomonadati</taxon>
        <taxon>Bacteroidota</taxon>
        <taxon>Bacteroidia</taxon>
        <taxon>Bacteroidales</taxon>
        <taxon>Tannerellaceae</taxon>
        <taxon>Parabacteroides</taxon>
    </lineage>
</organism>
<keyword evidence="1" id="KW-0472">Membrane</keyword>
<feature type="transmembrane region" description="Helical" evidence="1">
    <location>
        <begin position="312"/>
        <end position="333"/>
    </location>
</feature>
<feature type="transmembrane region" description="Helical" evidence="1">
    <location>
        <begin position="223"/>
        <end position="252"/>
    </location>
</feature>
<dbReference type="PATRIC" id="fig|927665.4.peg.1929"/>
<proteinExistence type="predicted"/>
<evidence type="ECO:0000256" key="1">
    <source>
        <dbReference type="SAM" id="Phobius"/>
    </source>
</evidence>
<dbReference type="HOGENOM" id="CLU_071284_0_0_10"/>
<evidence type="ECO:0000313" key="3">
    <source>
        <dbReference type="Proteomes" id="UP000033047"/>
    </source>
</evidence>
<dbReference type="AlphaFoldDB" id="A0A0F5JEG1"/>
<dbReference type="STRING" id="927665.HMPREF1535_01887"/>
<feature type="transmembrane region" description="Helical" evidence="1">
    <location>
        <begin position="183"/>
        <end position="203"/>
    </location>
</feature>
<feature type="transmembrane region" description="Helical" evidence="1">
    <location>
        <begin position="118"/>
        <end position="135"/>
    </location>
</feature>
<gene>
    <name evidence="2" type="ORF">HMPREF1535_01887</name>
</gene>
<accession>A0A0F5JEG1</accession>
<sequence length="336" mass="38247">MNNTYSYSRRHTISGPATFACTLMACVACWIVSYLNSVGYPVYGEVTAPPLWNAICQVLPGKAFTYAIGMLLMFGGAFLLHRANYVLVLIREKTLLPFLFYVLFISTNPDFLPLKSTSVGVFCLILAIYQLFTSYHDPGAKSKAYNASLLIGIGSLLWVHILWFIPLFWIGMYNFRSLSIRTFLASLLGVGTVYWFLLGWCIWFRDFTPFTIPFATLFKIRILAAAGIGMLDWVGIIAIAILTAVSAINIITHEYEDVLRTRQFLSFLICMSVWAFALYFLYEQASEEFLETACIPSAILIAHFFTVMRGKIVFWTFYSTIVLFIALLFLRLWNFL</sequence>